<evidence type="ECO:0000313" key="4">
    <source>
        <dbReference type="EMBL" id="QNJ98071.1"/>
    </source>
</evidence>
<dbReference type="RefSeq" id="WP_186987694.1">
    <property type="nucleotide sequence ID" value="NZ_CP052909.1"/>
</dbReference>
<organism evidence="4 5">
    <name type="scientific">Constantimarinum furrinae</name>
    <dbReference type="NCBI Taxonomy" id="2562285"/>
    <lineage>
        <taxon>Bacteria</taxon>
        <taxon>Pseudomonadati</taxon>
        <taxon>Bacteroidota</taxon>
        <taxon>Flavobacteriia</taxon>
        <taxon>Flavobacteriales</taxon>
        <taxon>Flavobacteriaceae</taxon>
        <taxon>Altibacter/Constantimarinum group</taxon>
        <taxon>Constantimarinum</taxon>
    </lineage>
</organism>
<dbReference type="AlphaFoldDB" id="A0A7G8PUQ5"/>
<keyword evidence="1" id="KW-0472">Membrane</keyword>
<dbReference type="KEGG" id="alti:ALE3EI_1513"/>
<reference evidence="4 5" key="1">
    <citation type="submission" date="2020-04" db="EMBL/GenBank/DDBJ databases">
        <title>Genome sequence of Altibacter aquimarinus strain ALE3EI.</title>
        <authorList>
            <person name="Oh H.-M."/>
            <person name="Jang D."/>
        </authorList>
    </citation>
    <scope>NUCLEOTIDE SEQUENCE [LARGE SCALE GENOMIC DNA]</scope>
    <source>
        <strain evidence="4 5">ALE3EI</strain>
    </source>
</reference>
<dbReference type="GO" id="GO:0016989">
    <property type="term" value="F:sigma factor antagonist activity"/>
    <property type="evidence" value="ECO:0007669"/>
    <property type="project" value="TreeGrafter"/>
</dbReference>
<evidence type="ECO:0000259" key="3">
    <source>
        <dbReference type="Pfam" id="PF16344"/>
    </source>
</evidence>
<dbReference type="Gene3D" id="2.60.120.1440">
    <property type="match status" value="1"/>
</dbReference>
<keyword evidence="1" id="KW-0812">Transmembrane</keyword>
<dbReference type="InterPro" id="IPR032508">
    <property type="entry name" value="FecR_C"/>
</dbReference>
<dbReference type="Pfam" id="PF04773">
    <property type="entry name" value="FecR"/>
    <property type="match status" value="1"/>
</dbReference>
<gene>
    <name evidence="4" type="ORF">ALE3EI_1513</name>
</gene>
<dbReference type="InterPro" id="IPR012373">
    <property type="entry name" value="Ferrdict_sens_TM"/>
</dbReference>
<evidence type="ECO:0000313" key="5">
    <source>
        <dbReference type="Proteomes" id="UP000515514"/>
    </source>
</evidence>
<keyword evidence="1" id="KW-1133">Transmembrane helix</keyword>
<evidence type="ECO:0008006" key="6">
    <source>
        <dbReference type="Google" id="ProtNLM"/>
    </source>
</evidence>
<dbReference type="Proteomes" id="UP000515514">
    <property type="component" value="Chromosome"/>
</dbReference>
<evidence type="ECO:0000259" key="2">
    <source>
        <dbReference type="Pfam" id="PF04773"/>
    </source>
</evidence>
<feature type="domain" description="FecR protein" evidence="2">
    <location>
        <begin position="100"/>
        <end position="190"/>
    </location>
</feature>
<name>A0A7G8PUQ5_9FLAO</name>
<proteinExistence type="predicted"/>
<dbReference type="EMBL" id="CP052909">
    <property type="protein sequence ID" value="QNJ98071.1"/>
    <property type="molecule type" value="Genomic_DNA"/>
</dbReference>
<sequence>MKKEDLLEKWLNGEITSAELEVLRTMPEFSSYHKIDEYVKRMQLPVHHTREELSILKQKLSPKKVERSAKVISLSTVIKIAAVLVLLLASYVYIDSLPTTVKTAVAETETIYLPDGSSVILNGASQILYKERGWNNERELELAGEAFFEVAKGETFTVNTEQGSITVLGTKFNVFSKQDNFVVKCFEGRVYVSHNGTGIELSKGETATVLNNQLTKDRVYSSRPGWIFNESSYDDVMLKNVLKELEKQYNIRVSTKNIDVNLRFTGSFTHENLEAALQTVTLPFGFNYSINNTNAVTIFANEPSQE</sequence>
<accession>A0A7G8PUQ5</accession>
<dbReference type="InterPro" id="IPR006860">
    <property type="entry name" value="FecR"/>
</dbReference>
<keyword evidence="5" id="KW-1185">Reference proteome</keyword>
<dbReference type="PANTHER" id="PTHR30273">
    <property type="entry name" value="PERIPLASMIC SIGNAL SENSOR AND SIGMA FACTOR ACTIVATOR FECR-RELATED"/>
    <property type="match status" value="1"/>
</dbReference>
<dbReference type="Gene3D" id="3.55.50.30">
    <property type="match status" value="1"/>
</dbReference>
<feature type="transmembrane region" description="Helical" evidence="1">
    <location>
        <begin position="71"/>
        <end position="94"/>
    </location>
</feature>
<dbReference type="PANTHER" id="PTHR30273:SF2">
    <property type="entry name" value="PROTEIN FECR"/>
    <property type="match status" value="1"/>
</dbReference>
<feature type="domain" description="Protein FecR C-terminal" evidence="3">
    <location>
        <begin position="233"/>
        <end position="294"/>
    </location>
</feature>
<protein>
    <recommendedName>
        <fullName evidence="6">FecR family protein</fullName>
    </recommendedName>
</protein>
<evidence type="ECO:0000256" key="1">
    <source>
        <dbReference type="SAM" id="Phobius"/>
    </source>
</evidence>
<dbReference type="Pfam" id="PF16344">
    <property type="entry name" value="FecR_C"/>
    <property type="match status" value="1"/>
</dbReference>